<dbReference type="EMBL" id="CALTRL010001649">
    <property type="protein sequence ID" value="CAH7673253.1"/>
    <property type="molecule type" value="Genomic_DNA"/>
</dbReference>
<organism evidence="2 3">
    <name type="scientific">Phakopsora pachyrhizi</name>
    <name type="common">Asian soybean rust disease fungus</name>
    <dbReference type="NCBI Taxonomy" id="170000"/>
    <lineage>
        <taxon>Eukaryota</taxon>
        <taxon>Fungi</taxon>
        <taxon>Dikarya</taxon>
        <taxon>Basidiomycota</taxon>
        <taxon>Pucciniomycotina</taxon>
        <taxon>Pucciniomycetes</taxon>
        <taxon>Pucciniales</taxon>
        <taxon>Phakopsoraceae</taxon>
        <taxon>Phakopsora</taxon>
    </lineage>
</organism>
<reference evidence="2" key="1">
    <citation type="submission" date="2022-06" db="EMBL/GenBank/DDBJ databases">
        <authorList>
            <consortium name="SYNGENTA / RWTH Aachen University"/>
        </authorList>
    </citation>
    <scope>NUCLEOTIDE SEQUENCE</scope>
</reference>
<dbReference type="AlphaFoldDB" id="A0AAV0AXE6"/>
<protein>
    <submittedName>
        <fullName evidence="2">Expressed protein</fullName>
    </submittedName>
</protein>
<keyword evidence="3" id="KW-1185">Reference proteome</keyword>
<accession>A0AAV0AXE6</accession>
<dbReference type="Proteomes" id="UP001153365">
    <property type="component" value="Unassembled WGS sequence"/>
</dbReference>
<evidence type="ECO:0000256" key="1">
    <source>
        <dbReference type="SAM" id="MobiDB-lite"/>
    </source>
</evidence>
<proteinExistence type="predicted"/>
<gene>
    <name evidence="2" type="ORF">PPACK8108_LOCUS8133</name>
</gene>
<evidence type="ECO:0000313" key="3">
    <source>
        <dbReference type="Proteomes" id="UP001153365"/>
    </source>
</evidence>
<comment type="caution">
    <text evidence="2">The sequence shown here is derived from an EMBL/GenBank/DDBJ whole genome shotgun (WGS) entry which is preliminary data.</text>
</comment>
<sequence length="213" mass="23933">MLLNKNFRIIFEVSIFLMRFVSCKNKGYKDIPNGRSNVVVSRMARVEAVVPTLEQYLIDPTKDYGPAHKDNGPFRLSSSVDLKLPGIIVRDVSYEKGEDQDEVSRVKSPTNVNGRVHSGLVPPLRGSDVLQNLEASLAREAVGRDYHRVVRRASESNKYPIETPIKAKIQPIVSKLYDRSKVSKSSEKIKGVVRSTTIFSKLSLFALLNFLDI</sequence>
<feature type="region of interest" description="Disordered" evidence="1">
    <location>
        <begin position="99"/>
        <end position="118"/>
    </location>
</feature>
<name>A0AAV0AXE6_PHAPC</name>
<evidence type="ECO:0000313" key="2">
    <source>
        <dbReference type="EMBL" id="CAH7673253.1"/>
    </source>
</evidence>